<name>M2UIS2_COCH5</name>
<dbReference type="OrthoDB" id="3794583at2759"/>
<keyword evidence="3" id="KW-1185">Reference proteome</keyword>
<gene>
    <name evidence="2" type="ORF">COCHEDRAFT_1023206</name>
</gene>
<dbReference type="EMBL" id="KB445581">
    <property type="protein sequence ID" value="EMD87883.1"/>
    <property type="molecule type" value="Genomic_DNA"/>
</dbReference>
<dbReference type="AlphaFoldDB" id="M2UIS2"/>
<organism evidence="2 3">
    <name type="scientific">Cochliobolus heterostrophus (strain C5 / ATCC 48332 / race O)</name>
    <name type="common">Southern corn leaf blight fungus</name>
    <name type="synonym">Bipolaris maydis</name>
    <dbReference type="NCBI Taxonomy" id="701091"/>
    <lineage>
        <taxon>Eukaryota</taxon>
        <taxon>Fungi</taxon>
        <taxon>Dikarya</taxon>
        <taxon>Ascomycota</taxon>
        <taxon>Pezizomycotina</taxon>
        <taxon>Dothideomycetes</taxon>
        <taxon>Pleosporomycetidae</taxon>
        <taxon>Pleosporales</taxon>
        <taxon>Pleosporineae</taxon>
        <taxon>Pleosporaceae</taxon>
        <taxon>Bipolaris</taxon>
    </lineage>
</organism>
<feature type="region of interest" description="Disordered" evidence="1">
    <location>
        <begin position="1"/>
        <end position="28"/>
    </location>
</feature>
<evidence type="ECO:0000313" key="3">
    <source>
        <dbReference type="Proteomes" id="UP000016936"/>
    </source>
</evidence>
<evidence type="ECO:0000313" key="2">
    <source>
        <dbReference type="EMBL" id="EMD87883.1"/>
    </source>
</evidence>
<dbReference type="HOGENOM" id="CLU_1906534_0_0_1"/>
<reference evidence="3" key="2">
    <citation type="journal article" date="2013" name="PLoS Genet.">
        <title>Comparative genome structure, secondary metabolite, and effector coding capacity across Cochliobolus pathogens.</title>
        <authorList>
            <person name="Condon B.J."/>
            <person name="Leng Y."/>
            <person name="Wu D."/>
            <person name="Bushley K.E."/>
            <person name="Ohm R.A."/>
            <person name="Otillar R."/>
            <person name="Martin J."/>
            <person name="Schackwitz W."/>
            <person name="Grimwood J."/>
            <person name="MohdZainudin N."/>
            <person name="Xue C."/>
            <person name="Wang R."/>
            <person name="Manning V.A."/>
            <person name="Dhillon B."/>
            <person name="Tu Z.J."/>
            <person name="Steffenson B.J."/>
            <person name="Salamov A."/>
            <person name="Sun H."/>
            <person name="Lowry S."/>
            <person name="LaButti K."/>
            <person name="Han J."/>
            <person name="Copeland A."/>
            <person name="Lindquist E."/>
            <person name="Barry K."/>
            <person name="Schmutz J."/>
            <person name="Baker S.E."/>
            <person name="Ciuffetti L.M."/>
            <person name="Grigoriev I.V."/>
            <person name="Zhong S."/>
            <person name="Turgeon B.G."/>
        </authorList>
    </citation>
    <scope>NUCLEOTIDE SEQUENCE [LARGE SCALE GENOMIC DNA]</scope>
    <source>
        <strain evidence="3">C5 / ATCC 48332 / race O</strain>
    </source>
</reference>
<dbReference type="Proteomes" id="UP000016936">
    <property type="component" value="Unassembled WGS sequence"/>
</dbReference>
<feature type="compositionally biased region" description="Basic and acidic residues" evidence="1">
    <location>
        <begin position="104"/>
        <end position="118"/>
    </location>
</feature>
<sequence length="133" mass="14575">MIDLTLESDEDKDVIGSMHEKSNPDLKGKKKEVVLKKKSEKEIKRAAQLDHIAVMFTPAQAIAALANPKPLDITYDMKTGERFTFPVKRSYHLGAMGRYMPPAADDKASGHEKKESTKGKGKARAEGGGIYSG</sequence>
<reference evidence="2 3" key="1">
    <citation type="journal article" date="2012" name="PLoS Pathog.">
        <title>Diverse lifestyles and strategies of plant pathogenesis encoded in the genomes of eighteen Dothideomycetes fungi.</title>
        <authorList>
            <person name="Ohm R.A."/>
            <person name="Feau N."/>
            <person name="Henrissat B."/>
            <person name="Schoch C.L."/>
            <person name="Horwitz B.A."/>
            <person name="Barry K.W."/>
            <person name="Condon B.J."/>
            <person name="Copeland A.C."/>
            <person name="Dhillon B."/>
            <person name="Glaser F."/>
            <person name="Hesse C.N."/>
            <person name="Kosti I."/>
            <person name="LaButti K."/>
            <person name="Lindquist E.A."/>
            <person name="Lucas S."/>
            <person name="Salamov A.A."/>
            <person name="Bradshaw R.E."/>
            <person name="Ciuffetti L."/>
            <person name="Hamelin R.C."/>
            <person name="Kema G.H.J."/>
            <person name="Lawrence C."/>
            <person name="Scott J.A."/>
            <person name="Spatafora J.W."/>
            <person name="Turgeon B.G."/>
            <person name="de Wit P.J.G.M."/>
            <person name="Zhong S."/>
            <person name="Goodwin S.B."/>
            <person name="Grigoriev I.V."/>
        </authorList>
    </citation>
    <scope>NUCLEOTIDE SEQUENCE [LARGE SCALE GENOMIC DNA]</scope>
    <source>
        <strain evidence="3">C5 / ATCC 48332 / race O</strain>
    </source>
</reference>
<feature type="compositionally biased region" description="Basic and acidic residues" evidence="1">
    <location>
        <begin position="18"/>
        <end position="28"/>
    </location>
</feature>
<feature type="compositionally biased region" description="Acidic residues" evidence="1">
    <location>
        <begin position="1"/>
        <end position="12"/>
    </location>
</feature>
<evidence type="ECO:0000256" key="1">
    <source>
        <dbReference type="SAM" id="MobiDB-lite"/>
    </source>
</evidence>
<feature type="region of interest" description="Disordered" evidence="1">
    <location>
        <begin position="98"/>
        <end position="133"/>
    </location>
</feature>
<protein>
    <submittedName>
        <fullName evidence="2">Uncharacterized protein</fullName>
    </submittedName>
</protein>
<accession>M2UIS2</accession>
<proteinExistence type="predicted"/>